<dbReference type="GO" id="GO:0005829">
    <property type="term" value="C:cytosol"/>
    <property type="evidence" value="ECO:0007669"/>
    <property type="project" value="TreeGrafter"/>
</dbReference>
<keyword evidence="13 19" id="KW-0573">Peptidoglycan synthesis</keyword>
<evidence type="ECO:0000256" key="15">
    <source>
        <dbReference type="ARBA" id="ARBA00023306"/>
    </source>
</evidence>
<comment type="catalytic activity">
    <reaction evidence="18 19">
        <text>UDP-N-acetyl-alpha-D-muramate + NADP(+) = UDP-N-acetyl-3-O-(1-carboxyvinyl)-alpha-D-glucosamine + NADPH + H(+)</text>
        <dbReference type="Rhea" id="RHEA:12248"/>
        <dbReference type="ChEBI" id="CHEBI:15378"/>
        <dbReference type="ChEBI" id="CHEBI:57783"/>
        <dbReference type="ChEBI" id="CHEBI:58349"/>
        <dbReference type="ChEBI" id="CHEBI:68483"/>
        <dbReference type="ChEBI" id="CHEBI:70757"/>
        <dbReference type="EC" id="1.3.1.98"/>
    </reaction>
</comment>
<protein>
    <recommendedName>
        <fullName evidence="6 19">UDP-N-acetylenolpyruvoylglucosamine reductase</fullName>
        <ecNumber evidence="5 19">1.3.1.98</ecNumber>
    </recommendedName>
    <alternativeName>
        <fullName evidence="17 19">UDP-N-acetylmuramate dehydrogenase</fullName>
    </alternativeName>
</protein>
<dbReference type="GO" id="GO:0008360">
    <property type="term" value="P:regulation of cell shape"/>
    <property type="evidence" value="ECO:0007669"/>
    <property type="project" value="UniProtKB-KW"/>
</dbReference>
<sequence length="258" mass="29255">MIIDFSKYSSVRIGESFEVQVLEELCEFDGFLIGGANNLLVSPRPKKLGILGKSFDYIKILEQNEKGMFLEIGSSVKSFKMYRFAKENNLQGFEFLRNIPGTLGGILKMNAGLKDEDISKNLISICTFNQEILKQNIAFAYRFNPIKEVMFSAKFFLEYGFDINKDELLKNARKNQPKGASFGSIFKNPKNDHAGRLIEAVGLRGFSKNDAMFSNEHANFLINKKHASFDDAMFLIELAKKRVSEEFGILLEEEVAII</sequence>
<proteinExistence type="inferred from homology"/>
<dbReference type="GO" id="GO:0051301">
    <property type="term" value="P:cell division"/>
    <property type="evidence" value="ECO:0007669"/>
    <property type="project" value="UniProtKB-KW"/>
</dbReference>
<evidence type="ECO:0000256" key="16">
    <source>
        <dbReference type="ARBA" id="ARBA00023316"/>
    </source>
</evidence>
<dbReference type="Proteomes" id="UP000031135">
    <property type="component" value="Chromosome"/>
</dbReference>
<dbReference type="InterPro" id="IPR036635">
    <property type="entry name" value="MurB_C_sf"/>
</dbReference>
<dbReference type="AlphaFoldDB" id="A0A0A8H7G3"/>
<dbReference type="SUPFAM" id="SSF56176">
    <property type="entry name" value="FAD-binding/transporter-associated domain-like"/>
    <property type="match status" value="1"/>
</dbReference>
<evidence type="ECO:0000256" key="17">
    <source>
        <dbReference type="ARBA" id="ARBA00031026"/>
    </source>
</evidence>
<evidence type="ECO:0000256" key="19">
    <source>
        <dbReference type="HAMAP-Rule" id="MF_00037"/>
    </source>
</evidence>
<evidence type="ECO:0000256" key="7">
    <source>
        <dbReference type="ARBA" id="ARBA00022490"/>
    </source>
</evidence>
<feature type="domain" description="UDP-N-acetylenolpyruvoylglucosamine reductase C-terminal" evidence="20">
    <location>
        <begin position="169"/>
        <end position="258"/>
    </location>
</feature>
<evidence type="ECO:0000313" key="22">
    <source>
        <dbReference type="Proteomes" id="UP000031135"/>
    </source>
</evidence>
<dbReference type="Gene3D" id="3.30.465.10">
    <property type="match status" value="1"/>
</dbReference>
<evidence type="ECO:0000313" key="21">
    <source>
        <dbReference type="EMBL" id="AJC90063.1"/>
    </source>
</evidence>
<keyword evidence="8 19" id="KW-0132">Cell division</keyword>
<keyword evidence="16 19" id="KW-0961">Cell wall biogenesis/degradation</keyword>
<dbReference type="InterPro" id="IPR036318">
    <property type="entry name" value="FAD-bd_PCMH-like_sf"/>
</dbReference>
<dbReference type="Gene3D" id="3.90.78.10">
    <property type="entry name" value="UDP-N-acetylenolpyruvoylglucosamine reductase, C-terminal domain"/>
    <property type="match status" value="1"/>
</dbReference>
<dbReference type="KEGG" id="csm:CSUB8521_0166"/>
<evidence type="ECO:0000256" key="13">
    <source>
        <dbReference type="ARBA" id="ARBA00022984"/>
    </source>
</evidence>
<dbReference type="InterPro" id="IPR003170">
    <property type="entry name" value="MurB"/>
</dbReference>
<dbReference type="OrthoDB" id="9804753at2"/>
<dbReference type="PANTHER" id="PTHR21071">
    <property type="entry name" value="UDP-N-ACETYLENOLPYRUVOYLGLUCOSAMINE REDUCTASE"/>
    <property type="match status" value="1"/>
</dbReference>
<dbReference type="GO" id="GO:0071555">
    <property type="term" value="P:cell wall organization"/>
    <property type="evidence" value="ECO:0007669"/>
    <property type="project" value="UniProtKB-KW"/>
</dbReference>
<name>A0A0A8H7G3_9BACT</name>
<gene>
    <name evidence="19 21" type="primary">murB</name>
    <name evidence="21" type="ORF">CSUB8521_0166</name>
</gene>
<evidence type="ECO:0000256" key="11">
    <source>
        <dbReference type="ARBA" id="ARBA00022857"/>
    </source>
</evidence>
<evidence type="ECO:0000256" key="9">
    <source>
        <dbReference type="ARBA" id="ARBA00022630"/>
    </source>
</evidence>
<comment type="cofactor">
    <cofactor evidence="1 19">
        <name>FAD</name>
        <dbReference type="ChEBI" id="CHEBI:57692"/>
    </cofactor>
</comment>
<dbReference type="HOGENOM" id="CLU_035304_1_2_7"/>
<evidence type="ECO:0000256" key="1">
    <source>
        <dbReference type="ARBA" id="ARBA00001974"/>
    </source>
</evidence>
<accession>A0A0A8H7G3</accession>
<keyword evidence="9 19" id="KW-0285">Flavoprotein</keyword>
<evidence type="ECO:0000256" key="12">
    <source>
        <dbReference type="ARBA" id="ARBA00022960"/>
    </source>
</evidence>
<dbReference type="EMBL" id="CP007772">
    <property type="protein sequence ID" value="AJC90063.1"/>
    <property type="molecule type" value="Genomic_DNA"/>
</dbReference>
<keyword evidence="12 19" id="KW-0133">Cell shape</keyword>
<dbReference type="RefSeq" id="WP_039662504.1">
    <property type="nucleotide sequence ID" value="NZ_CP007772.1"/>
</dbReference>
<dbReference type="HAMAP" id="MF_00037">
    <property type="entry name" value="MurB"/>
    <property type="match status" value="1"/>
</dbReference>
<evidence type="ECO:0000256" key="10">
    <source>
        <dbReference type="ARBA" id="ARBA00022827"/>
    </source>
</evidence>
<dbReference type="InterPro" id="IPR016169">
    <property type="entry name" value="FAD-bd_PCMH_sub2"/>
</dbReference>
<feature type="active site" evidence="19">
    <location>
        <position position="254"/>
    </location>
</feature>
<comment type="function">
    <text evidence="2 19">Cell wall formation.</text>
</comment>
<evidence type="ECO:0000256" key="14">
    <source>
        <dbReference type="ARBA" id="ARBA00023002"/>
    </source>
</evidence>
<feature type="active site" evidence="19">
    <location>
        <position position="142"/>
    </location>
</feature>
<evidence type="ECO:0000256" key="4">
    <source>
        <dbReference type="ARBA" id="ARBA00004752"/>
    </source>
</evidence>
<keyword evidence="7 19" id="KW-0963">Cytoplasm</keyword>
<dbReference type="Pfam" id="PF02873">
    <property type="entry name" value="MurB_C"/>
    <property type="match status" value="1"/>
</dbReference>
<dbReference type="GO" id="GO:0050660">
    <property type="term" value="F:flavin adenine dinucleotide binding"/>
    <property type="evidence" value="ECO:0007669"/>
    <property type="project" value="InterPro"/>
</dbReference>
<evidence type="ECO:0000256" key="18">
    <source>
        <dbReference type="ARBA" id="ARBA00048914"/>
    </source>
</evidence>
<evidence type="ECO:0000256" key="8">
    <source>
        <dbReference type="ARBA" id="ARBA00022618"/>
    </source>
</evidence>
<evidence type="ECO:0000256" key="5">
    <source>
        <dbReference type="ARBA" id="ARBA00012518"/>
    </source>
</evidence>
<keyword evidence="14 19" id="KW-0560">Oxidoreductase</keyword>
<dbReference type="EC" id="1.3.1.98" evidence="5 19"/>
<organism evidence="21 22">
    <name type="scientific">Campylobacter subantarcticus LMG 24374</name>
    <dbReference type="NCBI Taxonomy" id="1388751"/>
    <lineage>
        <taxon>Bacteria</taxon>
        <taxon>Pseudomonadati</taxon>
        <taxon>Campylobacterota</taxon>
        <taxon>Epsilonproteobacteria</taxon>
        <taxon>Campylobacterales</taxon>
        <taxon>Campylobacteraceae</taxon>
        <taxon>Campylobacter</taxon>
    </lineage>
</organism>
<evidence type="ECO:0000256" key="3">
    <source>
        <dbReference type="ARBA" id="ARBA00004496"/>
    </source>
</evidence>
<reference evidence="21 22" key="1">
    <citation type="journal article" date="2014" name="Genome Biol. Evol.">
        <title>Comparative Genomics of the Campylobacter lari Group.</title>
        <authorList>
            <person name="Miller W.G."/>
            <person name="Yee E."/>
            <person name="Chapman M.H."/>
            <person name="Smith T.P."/>
            <person name="Bono J.L."/>
            <person name="Huynh S."/>
            <person name="Parker C.T."/>
            <person name="Vandamme P."/>
            <person name="Luong K."/>
            <person name="Korlach J."/>
        </authorList>
    </citation>
    <scope>NUCLEOTIDE SEQUENCE [LARGE SCALE GENOMIC DNA]</scope>
    <source>
        <strain evidence="21 22">LMG 24374</strain>
    </source>
</reference>
<evidence type="ECO:0000259" key="20">
    <source>
        <dbReference type="Pfam" id="PF02873"/>
    </source>
</evidence>
<dbReference type="GO" id="GO:0009252">
    <property type="term" value="P:peptidoglycan biosynthetic process"/>
    <property type="evidence" value="ECO:0007669"/>
    <property type="project" value="UniProtKB-UniRule"/>
</dbReference>
<feature type="active site" description="Proton donor" evidence="19">
    <location>
        <position position="184"/>
    </location>
</feature>
<keyword evidence="11 19" id="KW-0521">NADP</keyword>
<dbReference type="UniPathway" id="UPA00219"/>
<comment type="subcellular location">
    <subcellularLocation>
        <location evidence="3 19">Cytoplasm</location>
    </subcellularLocation>
</comment>
<evidence type="ECO:0000256" key="2">
    <source>
        <dbReference type="ARBA" id="ARBA00003921"/>
    </source>
</evidence>
<dbReference type="SUPFAM" id="SSF56194">
    <property type="entry name" value="Uridine diphospho-N-Acetylenolpyruvylglucosamine reductase, MurB, C-terminal domain"/>
    <property type="match status" value="1"/>
</dbReference>
<dbReference type="NCBIfam" id="TIGR00179">
    <property type="entry name" value="murB"/>
    <property type="match status" value="1"/>
</dbReference>
<evidence type="ECO:0000256" key="6">
    <source>
        <dbReference type="ARBA" id="ARBA00015188"/>
    </source>
</evidence>
<comment type="similarity">
    <text evidence="19">Belongs to the MurB family.</text>
</comment>
<dbReference type="InterPro" id="IPR011601">
    <property type="entry name" value="MurB_C"/>
</dbReference>
<dbReference type="NCBIfam" id="NF010479">
    <property type="entry name" value="PRK13904.1"/>
    <property type="match status" value="1"/>
</dbReference>
<keyword evidence="10 19" id="KW-0274">FAD</keyword>
<dbReference type="PANTHER" id="PTHR21071:SF4">
    <property type="entry name" value="UDP-N-ACETYLENOLPYRUVOYLGLUCOSAMINE REDUCTASE"/>
    <property type="match status" value="1"/>
</dbReference>
<keyword evidence="15 19" id="KW-0131">Cell cycle</keyword>
<dbReference type="GO" id="GO:0008762">
    <property type="term" value="F:UDP-N-acetylmuramate dehydrogenase activity"/>
    <property type="evidence" value="ECO:0007669"/>
    <property type="project" value="UniProtKB-UniRule"/>
</dbReference>
<comment type="pathway">
    <text evidence="4 19">Cell wall biogenesis; peptidoglycan biosynthesis.</text>
</comment>